<protein>
    <submittedName>
        <fullName evidence="1">Uncharacterized protein</fullName>
    </submittedName>
</protein>
<accession>A0A2P2NQL7</accession>
<dbReference type="AlphaFoldDB" id="A0A2P2NQL7"/>
<dbReference type="EMBL" id="GGEC01064312">
    <property type="protein sequence ID" value="MBX44796.1"/>
    <property type="molecule type" value="Transcribed_RNA"/>
</dbReference>
<name>A0A2P2NQL7_RHIMU</name>
<organism evidence="1">
    <name type="scientific">Rhizophora mucronata</name>
    <name type="common">Asiatic mangrove</name>
    <dbReference type="NCBI Taxonomy" id="61149"/>
    <lineage>
        <taxon>Eukaryota</taxon>
        <taxon>Viridiplantae</taxon>
        <taxon>Streptophyta</taxon>
        <taxon>Embryophyta</taxon>
        <taxon>Tracheophyta</taxon>
        <taxon>Spermatophyta</taxon>
        <taxon>Magnoliopsida</taxon>
        <taxon>eudicotyledons</taxon>
        <taxon>Gunneridae</taxon>
        <taxon>Pentapetalae</taxon>
        <taxon>rosids</taxon>
        <taxon>fabids</taxon>
        <taxon>Malpighiales</taxon>
        <taxon>Rhizophoraceae</taxon>
        <taxon>Rhizophora</taxon>
    </lineage>
</organism>
<reference evidence="1" key="1">
    <citation type="submission" date="2018-02" db="EMBL/GenBank/DDBJ databases">
        <title>Rhizophora mucronata_Transcriptome.</title>
        <authorList>
            <person name="Meera S.P."/>
            <person name="Sreeshan A."/>
            <person name="Augustine A."/>
        </authorList>
    </citation>
    <scope>NUCLEOTIDE SEQUENCE</scope>
    <source>
        <tissue evidence="1">Leaf</tissue>
    </source>
</reference>
<proteinExistence type="predicted"/>
<evidence type="ECO:0000313" key="1">
    <source>
        <dbReference type="EMBL" id="MBX44796.1"/>
    </source>
</evidence>
<sequence>MSKFIFGIKVIGRFFQFAEGKDGDTKVEITSFPVET</sequence>